<protein>
    <submittedName>
        <fullName evidence="2">O-acetyl-ADP-ribose deacetylase (Regulator of RNase III), contains Macro domain</fullName>
    </submittedName>
</protein>
<name>A0ABY1JDY1_9BACT</name>
<feature type="domain" description="Macro" evidence="1">
    <location>
        <begin position="1"/>
        <end position="177"/>
    </location>
</feature>
<dbReference type="Gene3D" id="3.40.220.10">
    <property type="entry name" value="Leucine Aminopeptidase, subunit E, domain 1"/>
    <property type="match status" value="1"/>
</dbReference>
<sequence length="181" mass="19640">MITEAKLKGVTIKLYKGDITTYDGDAIVNAANNHLWMGSGVAGAIKKKGGDEIEKEAMSIGPVKVGEAVVTGAGKLDVDYVIHAVVMGQDLKTSEKMIREATQSALMRCDELKIERIAFPALGTGAGSIPYDACALAMLEEIFYYIEEEDTSLKEIVIYLYDDDALRSFGRVLEQIVAKKA</sequence>
<comment type="caution">
    <text evidence="2">The sequence shown here is derived from an EMBL/GenBank/DDBJ whole genome shotgun (WGS) entry which is preliminary data.</text>
</comment>
<evidence type="ECO:0000259" key="1">
    <source>
        <dbReference type="PROSITE" id="PS51154"/>
    </source>
</evidence>
<dbReference type="Proteomes" id="UP000185093">
    <property type="component" value="Unassembled WGS sequence"/>
</dbReference>
<dbReference type="PROSITE" id="PS51154">
    <property type="entry name" value="MACRO"/>
    <property type="match status" value="1"/>
</dbReference>
<dbReference type="PANTHER" id="PTHR11106:SF111">
    <property type="entry name" value="MACRO DOMAIN-CONTAINING PROTEIN"/>
    <property type="match status" value="1"/>
</dbReference>
<organism evidence="2 3">
    <name type="scientific">Acetomicrobium flavidum</name>
    <dbReference type="NCBI Taxonomy" id="49896"/>
    <lineage>
        <taxon>Bacteria</taxon>
        <taxon>Thermotogati</taxon>
        <taxon>Synergistota</taxon>
        <taxon>Synergistia</taxon>
        <taxon>Synergistales</taxon>
        <taxon>Acetomicrobiaceae</taxon>
        <taxon>Acetomicrobium</taxon>
    </lineage>
</organism>
<dbReference type="InterPro" id="IPR002589">
    <property type="entry name" value="Macro_dom"/>
</dbReference>
<dbReference type="SMART" id="SM00506">
    <property type="entry name" value="A1pp"/>
    <property type="match status" value="1"/>
</dbReference>
<dbReference type="Pfam" id="PF01661">
    <property type="entry name" value="Macro"/>
    <property type="match status" value="1"/>
</dbReference>
<gene>
    <name evidence="2" type="ORF">SAMN05444368_1366</name>
</gene>
<proteinExistence type="predicted"/>
<dbReference type="EMBL" id="FSQZ01000001">
    <property type="protein sequence ID" value="SIN70799.1"/>
    <property type="molecule type" value="Genomic_DNA"/>
</dbReference>
<dbReference type="PANTHER" id="PTHR11106">
    <property type="entry name" value="GANGLIOSIDE INDUCED DIFFERENTIATION ASSOCIATED PROTEIN 2-RELATED"/>
    <property type="match status" value="1"/>
</dbReference>
<accession>A0ABY1JDY1</accession>
<dbReference type="InterPro" id="IPR043472">
    <property type="entry name" value="Macro_dom-like"/>
</dbReference>
<dbReference type="RefSeq" id="WP_074199715.1">
    <property type="nucleotide sequence ID" value="NZ_DAONLC010000028.1"/>
</dbReference>
<reference evidence="2 3" key="1">
    <citation type="submission" date="2016-11" db="EMBL/GenBank/DDBJ databases">
        <authorList>
            <person name="Varghese N."/>
            <person name="Submissions S."/>
        </authorList>
    </citation>
    <scope>NUCLEOTIDE SEQUENCE [LARGE SCALE GENOMIC DNA]</scope>
    <source>
        <strain evidence="2 3">DSM 20664</strain>
    </source>
</reference>
<evidence type="ECO:0000313" key="2">
    <source>
        <dbReference type="EMBL" id="SIN70799.1"/>
    </source>
</evidence>
<evidence type="ECO:0000313" key="3">
    <source>
        <dbReference type="Proteomes" id="UP000185093"/>
    </source>
</evidence>
<dbReference type="SUPFAM" id="SSF52949">
    <property type="entry name" value="Macro domain-like"/>
    <property type="match status" value="1"/>
</dbReference>
<keyword evidence="3" id="KW-1185">Reference proteome</keyword>